<feature type="transmembrane region" description="Helical" evidence="1">
    <location>
        <begin position="51"/>
        <end position="73"/>
    </location>
</feature>
<reference evidence="2 3" key="1">
    <citation type="submission" date="2019-06" db="EMBL/GenBank/DDBJ databases">
        <title>Sequencing the genomes of 1000 actinobacteria strains.</title>
        <authorList>
            <person name="Klenk H.-P."/>
        </authorList>
    </citation>
    <scope>NUCLEOTIDE SEQUENCE [LARGE SCALE GENOMIC DNA]</scope>
    <source>
        <strain evidence="2 3">DSM 21776</strain>
    </source>
</reference>
<keyword evidence="1" id="KW-0812">Transmembrane</keyword>
<dbReference type="EMBL" id="VFQF01000001">
    <property type="protein sequence ID" value="TQN47409.1"/>
    <property type="molecule type" value="Genomic_DNA"/>
</dbReference>
<accession>A0A543PTL6</accession>
<protein>
    <recommendedName>
        <fullName evidence="4">SMODS and SLOG-associating 2TM effector domain-containing protein</fullName>
    </recommendedName>
</protein>
<evidence type="ECO:0000256" key="1">
    <source>
        <dbReference type="SAM" id="Phobius"/>
    </source>
</evidence>
<organism evidence="2 3">
    <name type="scientific">Humibacillus xanthopallidus</name>
    <dbReference type="NCBI Taxonomy" id="412689"/>
    <lineage>
        <taxon>Bacteria</taxon>
        <taxon>Bacillati</taxon>
        <taxon>Actinomycetota</taxon>
        <taxon>Actinomycetes</taxon>
        <taxon>Micrococcales</taxon>
        <taxon>Intrasporangiaceae</taxon>
        <taxon>Humibacillus</taxon>
    </lineage>
</organism>
<evidence type="ECO:0008006" key="4">
    <source>
        <dbReference type="Google" id="ProtNLM"/>
    </source>
</evidence>
<evidence type="ECO:0000313" key="2">
    <source>
        <dbReference type="EMBL" id="TQN47409.1"/>
    </source>
</evidence>
<gene>
    <name evidence="2" type="ORF">FHX52_0505</name>
</gene>
<sequence>MTIYEDKRDEYLADAKVHCKRAEYFAALNVTGVILTAALAALAAVTSLTSVPSWMTTAAAALSAALGILTAAFKPLDKSAAHTQLAADLKRLSSEFRQLAEWQGPMPTGDWAIKLAGIENLLAANKQVPDEATWAAAWPPVAPAPTA</sequence>
<dbReference type="Proteomes" id="UP000320085">
    <property type="component" value="Unassembled WGS sequence"/>
</dbReference>
<dbReference type="AlphaFoldDB" id="A0A543PTL6"/>
<keyword evidence="1" id="KW-1133">Transmembrane helix</keyword>
<proteinExistence type="predicted"/>
<keyword evidence="1" id="KW-0472">Membrane</keyword>
<name>A0A543PTL6_9MICO</name>
<feature type="transmembrane region" description="Helical" evidence="1">
    <location>
        <begin position="24"/>
        <end position="45"/>
    </location>
</feature>
<comment type="caution">
    <text evidence="2">The sequence shown here is derived from an EMBL/GenBank/DDBJ whole genome shotgun (WGS) entry which is preliminary data.</text>
</comment>
<evidence type="ECO:0000313" key="3">
    <source>
        <dbReference type="Proteomes" id="UP000320085"/>
    </source>
</evidence>